<dbReference type="InterPro" id="IPR018392">
    <property type="entry name" value="LysM"/>
</dbReference>
<evidence type="ECO:0000313" key="6">
    <source>
        <dbReference type="Proteomes" id="UP001314170"/>
    </source>
</evidence>
<dbReference type="AlphaFoldDB" id="A0AAV1R5W7"/>
<comment type="caution">
    <text evidence="5">The sequence shown here is derived from an EMBL/GenBank/DDBJ whole genome shotgun (WGS) entry which is preliminary data.</text>
</comment>
<gene>
    <name evidence="5" type="ORF">DCAF_LOCUS5552</name>
</gene>
<dbReference type="InterPro" id="IPR036779">
    <property type="entry name" value="LysM_dom_sf"/>
</dbReference>
<reference evidence="5 6" key="1">
    <citation type="submission" date="2024-01" db="EMBL/GenBank/DDBJ databases">
        <authorList>
            <person name="Waweru B."/>
        </authorList>
    </citation>
    <scope>NUCLEOTIDE SEQUENCE [LARGE SCALE GENOMIC DNA]</scope>
</reference>
<feature type="domain" description="LysM" evidence="4">
    <location>
        <begin position="60"/>
        <end position="105"/>
    </location>
</feature>
<dbReference type="Gene3D" id="3.10.350.10">
    <property type="entry name" value="LysM domain"/>
    <property type="match status" value="1"/>
</dbReference>
<feature type="region of interest" description="Disordered" evidence="2">
    <location>
        <begin position="1"/>
        <end position="24"/>
    </location>
</feature>
<evidence type="ECO:0000313" key="5">
    <source>
        <dbReference type="EMBL" id="CAK7327834.1"/>
    </source>
</evidence>
<dbReference type="EMBL" id="CAWUPB010000870">
    <property type="protein sequence ID" value="CAK7327834.1"/>
    <property type="molecule type" value="Genomic_DNA"/>
</dbReference>
<proteinExistence type="predicted"/>
<accession>A0AAV1R5W7</accession>
<dbReference type="Pfam" id="PF01476">
    <property type="entry name" value="LysM"/>
    <property type="match status" value="1"/>
</dbReference>
<dbReference type="SUPFAM" id="SSF54106">
    <property type="entry name" value="LysM domain"/>
    <property type="match status" value="1"/>
</dbReference>
<evidence type="ECO:0000256" key="1">
    <source>
        <dbReference type="SAM" id="Coils"/>
    </source>
</evidence>
<keyword evidence="1" id="KW-0175">Coiled coil</keyword>
<evidence type="ECO:0000256" key="2">
    <source>
        <dbReference type="SAM" id="MobiDB-lite"/>
    </source>
</evidence>
<evidence type="ECO:0000256" key="3">
    <source>
        <dbReference type="SAM" id="Phobius"/>
    </source>
</evidence>
<dbReference type="SMART" id="SM00257">
    <property type="entry name" value="LysM"/>
    <property type="match status" value="1"/>
</dbReference>
<keyword evidence="3" id="KW-1133">Transmembrane helix</keyword>
<protein>
    <recommendedName>
        <fullName evidence="4">LysM domain-containing protein</fullName>
    </recommendedName>
</protein>
<evidence type="ECO:0000259" key="4">
    <source>
        <dbReference type="PROSITE" id="PS51782"/>
    </source>
</evidence>
<feature type="compositionally biased region" description="Basic residues" evidence="2">
    <location>
        <begin position="1"/>
        <end position="10"/>
    </location>
</feature>
<keyword evidence="3" id="KW-0472">Membrane</keyword>
<feature type="transmembrane region" description="Helical" evidence="3">
    <location>
        <begin position="161"/>
        <end position="181"/>
    </location>
</feature>
<dbReference type="PANTHER" id="PTHR33734">
    <property type="entry name" value="LYSM DOMAIN-CONTAINING GPI-ANCHORED PROTEIN 2"/>
    <property type="match status" value="1"/>
</dbReference>
<dbReference type="PROSITE" id="PS51782">
    <property type="entry name" value="LYSM"/>
    <property type="match status" value="1"/>
</dbReference>
<keyword evidence="3" id="KW-0812">Transmembrane</keyword>
<dbReference type="PANTHER" id="PTHR33734:SF22">
    <property type="entry name" value="MEMBRANE-BOUND LYTIC MUREIN TRANSGLYCOSYLASE D"/>
    <property type="match status" value="1"/>
</dbReference>
<dbReference type="Proteomes" id="UP001314170">
    <property type="component" value="Unassembled WGS sequence"/>
</dbReference>
<feature type="coiled-coil region" evidence="1">
    <location>
        <begin position="235"/>
        <end position="262"/>
    </location>
</feature>
<organism evidence="5 6">
    <name type="scientific">Dovyalis caffra</name>
    <dbReference type="NCBI Taxonomy" id="77055"/>
    <lineage>
        <taxon>Eukaryota</taxon>
        <taxon>Viridiplantae</taxon>
        <taxon>Streptophyta</taxon>
        <taxon>Embryophyta</taxon>
        <taxon>Tracheophyta</taxon>
        <taxon>Spermatophyta</taxon>
        <taxon>Magnoliopsida</taxon>
        <taxon>eudicotyledons</taxon>
        <taxon>Gunneridae</taxon>
        <taxon>Pentapetalae</taxon>
        <taxon>rosids</taxon>
        <taxon>fabids</taxon>
        <taxon>Malpighiales</taxon>
        <taxon>Salicaceae</taxon>
        <taxon>Flacourtieae</taxon>
        <taxon>Dovyalis</taxon>
    </lineage>
</organism>
<dbReference type="CDD" id="cd00118">
    <property type="entry name" value="LysM"/>
    <property type="match status" value="1"/>
</dbReference>
<sequence length="301" mass="33881">MEVKLSHRRPFSNPSLPKFHLPNPKTNFPSQSKPLVLWFQRWKFHIQDTSKGQSSTNPYLLHVVKEGETLSSISKQYGVSIYSIASANKNIMDVDLVSKGQLLNIPASAPADTQTVKKCELPCFDQLERLQSSMKIMDGFLNQKCFITVTTHSLPHAKATGYFLVLVPVIAFCIRCIIGAFHTRARRDLGFQASNESGTHHDVPKSKRWKYALSDMKEPDNFDGESVLDSTGTSADQDQNSFEEVSHAYNELEQEYQKFLSECGISNSGYWRGGDNRNRKGFSGRLRLKENSIAGLVTTKL</sequence>
<name>A0AAV1R5W7_9ROSI</name>
<keyword evidence="6" id="KW-1185">Reference proteome</keyword>